<dbReference type="EMBL" id="VFLP01000048">
    <property type="protein sequence ID" value="TRX91201.1"/>
    <property type="molecule type" value="Genomic_DNA"/>
</dbReference>
<feature type="transmembrane region" description="Helical" evidence="3">
    <location>
        <begin position="900"/>
        <end position="920"/>
    </location>
</feature>
<dbReference type="SUPFAM" id="SSF51735">
    <property type="entry name" value="NAD(P)-binding Rossmann-fold domains"/>
    <property type="match status" value="1"/>
</dbReference>
<comment type="caution">
    <text evidence="6">The sequence shown here is derived from an EMBL/GenBank/DDBJ whole genome shotgun (WGS) entry which is preliminary data.</text>
</comment>
<evidence type="ECO:0000259" key="4">
    <source>
        <dbReference type="Pfam" id="PF06738"/>
    </source>
</evidence>
<feature type="transmembrane region" description="Helical" evidence="3">
    <location>
        <begin position="927"/>
        <end position="946"/>
    </location>
</feature>
<feature type="transmembrane region" description="Helical" evidence="3">
    <location>
        <begin position="1081"/>
        <end position="1111"/>
    </location>
</feature>
<dbReference type="Proteomes" id="UP000319160">
    <property type="component" value="Unassembled WGS sequence"/>
</dbReference>
<dbReference type="InterPro" id="IPR055222">
    <property type="entry name" value="PRISE-like_Rossmann-fold"/>
</dbReference>
<keyword evidence="3" id="KW-0812">Transmembrane</keyword>
<dbReference type="GO" id="GO:0022857">
    <property type="term" value="F:transmembrane transporter activity"/>
    <property type="evidence" value="ECO:0007669"/>
    <property type="project" value="InterPro"/>
</dbReference>
<gene>
    <name evidence="6" type="ORF">FHL15_007989</name>
</gene>
<evidence type="ECO:0000313" key="7">
    <source>
        <dbReference type="Proteomes" id="UP000319160"/>
    </source>
</evidence>
<evidence type="ECO:0000256" key="3">
    <source>
        <dbReference type="SAM" id="Phobius"/>
    </source>
</evidence>
<feature type="compositionally biased region" description="Polar residues" evidence="2">
    <location>
        <begin position="441"/>
        <end position="454"/>
    </location>
</feature>
<dbReference type="PANTHER" id="PTHR31082">
    <property type="entry name" value="PHEROMONE-REGULATED MEMBRANE PROTEIN 10"/>
    <property type="match status" value="1"/>
</dbReference>
<feature type="transmembrane region" description="Helical" evidence="3">
    <location>
        <begin position="966"/>
        <end position="987"/>
    </location>
</feature>
<evidence type="ECO:0000256" key="1">
    <source>
        <dbReference type="ARBA" id="ARBA00034125"/>
    </source>
</evidence>
<feature type="transmembrane region" description="Helical" evidence="3">
    <location>
        <begin position="1007"/>
        <end position="1026"/>
    </location>
</feature>
<keyword evidence="7" id="KW-1185">Reference proteome</keyword>
<evidence type="ECO:0008006" key="8">
    <source>
        <dbReference type="Google" id="ProtNLM"/>
    </source>
</evidence>
<feature type="compositionally biased region" description="Polar residues" evidence="2">
    <location>
        <begin position="648"/>
        <end position="666"/>
    </location>
</feature>
<dbReference type="OrthoDB" id="413008at2759"/>
<dbReference type="AlphaFoldDB" id="A0A553HTD8"/>
<comment type="similarity">
    <text evidence="1">Belongs to the ThrE exporter (TC 2.A.79) family.</text>
</comment>
<feature type="transmembrane region" description="Helical" evidence="3">
    <location>
        <begin position="849"/>
        <end position="869"/>
    </location>
</feature>
<evidence type="ECO:0000259" key="5">
    <source>
        <dbReference type="Pfam" id="PF22917"/>
    </source>
</evidence>
<feature type="transmembrane region" description="Helical" evidence="3">
    <location>
        <begin position="1057"/>
        <end position="1074"/>
    </location>
</feature>
<dbReference type="InterPro" id="IPR051361">
    <property type="entry name" value="ThrE/Ser_Exporter"/>
</dbReference>
<feature type="region of interest" description="Disordered" evidence="2">
    <location>
        <begin position="413"/>
        <end position="489"/>
    </location>
</feature>
<feature type="region of interest" description="Disordered" evidence="2">
    <location>
        <begin position="648"/>
        <end position="675"/>
    </location>
</feature>
<protein>
    <recommendedName>
        <fullName evidence="8">Threonine/serine exporter-like N-terminal domain-containing protein</fullName>
    </recommendedName>
</protein>
<accession>A0A553HTD8</accession>
<keyword evidence="3" id="KW-0472">Membrane</keyword>
<dbReference type="Pfam" id="PF22917">
    <property type="entry name" value="PRISE"/>
    <property type="match status" value="2"/>
</dbReference>
<organism evidence="6 7">
    <name type="scientific">Xylaria flabelliformis</name>
    <dbReference type="NCBI Taxonomy" id="2512241"/>
    <lineage>
        <taxon>Eukaryota</taxon>
        <taxon>Fungi</taxon>
        <taxon>Dikarya</taxon>
        <taxon>Ascomycota</taxon>
        <taxon>Pezizomycotina</taxon>
        <taxon>Sordariomycetes</taxon>
        <taxon>Xylariomycetidae</taxon>
        <taxon>Xylariales</taxon>
        <taxon>Xylariaceae</taxon>
        <taxon>Xylaria</taxon>
    </lineage>
</organism>
<sequence length="1171" mass="127182">MEESPMHAIVFGASGLIGWAVVDQLLRSYPEVGAFSKITAITNREVKLSESHWPEPGVSYVEQDLQAIETNEFQVFTSVPDEIEEVATNRRMLQNVVDAHNLLSPNLQFVIFPGGTRGYGIYSPGGVFTPPLTEEMANNLPSDYAKTVVYPANRELLNAASEGRNWTWCEVCPDAIYLSLYAHNHGVGPTAHRTKSTTVEVPFPGNAAGANSLFSPVSASKIARFMIYASLHSDICGGGQLFNIADRETPCTYGELWPQLASWFGLLGVGPPEDSQAQANTLGAGELPKSTRILAPGEYIAEYKDIFGQFGRQKAAEGGVGAGSGQLDSVGFWLTFDRQLSLKKLKGIGFEEDSNPIQALGINEFYVKGDKIGDPLLYLAWSDMIMEMRTGSVFNGATYSGLLTLIMEPHYSDPPRELDDLSPSGAESAGNVGASRDASRSPGSHVSPANNTQQERPKVRFNSEDHLHTEAARAQGEQQSLLSAGAKKQLRPALARNPNSYGSGTSDVVDEPLNPTKLASAAAAAERARAVAIDAWRNSTSSRRWSTESDAVTDGSCSEVPMHISQAHDDVPSGGHAGNLEAEAEELLKAHTRQINSTARDVSADNPSHAEQNTGIADESYVSSGNARGGVFYQLLQAYRSPMYDPLQNQQFKKNDTPGSSGTATPTRRKWYEQDKEARSHETIAGLAAASMKLANPNNRTPEIRNRRGHKRTTSGKLMSMMGLAREEEVKIKIHVADILKRQKYIVKMCRALMLFGAPTHRLEEYLAMTARVLEIDSQFLYIPDCMIISFDDVLTHTTEVRIVRTAQSVNLGKLKDVHDIYKEVLHDVISLDDALSRLDQVIKAEARYSVWVCVLMYGFASAAVSCFFKARLIDLPIIFALGTLLGFLQLVVAPRSKTYNTVFEVSAAILFSFLARAFGSIRGGNLFCFSAITQGSIALILPGWLVLSSALELHSKAMVPGAIRLVYAIIYSLFLVYGITVGTALYGAIDSHAVTETTCQNPLSPYWNFLFVPLYIFFITFTVQAKWTQMPVMIFIAQAGYTVNFFASQRFAASPSIAYTFGAFTVGVLANLYSRIRHGVAAAVLLPAVYIQVPGSLASTGAITSGLVIASNLTSPQGTGSDADNTQLNASVFNVAASMIQISIGITVGLLISALVVYPVGKRRSGLWTL</sequence>
<dbReference type="PANTHER" id="PTHR31082:SF4">
    <property type="entry name" value="PHEROMONE-REGULATED MEMBRANE PROTEIN 10"/>
    <property type="match status" value="1"/>
</dbReference>
<proteinExistence type="inferred from homology"/>
<keyword evidence="3" id="KW-1133">Transmembrane helix</keyword>
<feature type="transmembrane region" description="Helical" evidence="3">
    <location>
        <begin position="876"/>
        <end position="894"/>
    </location>
</feature>
<dbReference type="Gene3D" id="3.40.50.720">
    <property type="entry name" value="NAD(P)-binding Rossmann-like Domain"/>
    <property type="match status" value="1"/>
</dbReference>
<dbReference type="Pfam" id="PF06738">
    <property type="entry name" value="ThrE"/>
    <property type="match status" value="1"/>
</dbReference>
<feature type="domain" description="PRISE-like Rossmann-fold" evidence="5">
    <location>
        <begin position="8"/>
        <end position="55"/>
    </location>
</feature>
<feature type="domain" description="Threonine/serine exporter-like N-terminal" evidence="4">
    <location>
        <begin position="745"/>
        <end position="986"/>
    </location>
</feature>
<evidence type="ECO:0000256" key="2">
    <source>
        <dbReference type="SAM" id="MobiDB-lite"/>
    </source>
</evidence>
<feature type="transmembrane region" description="Helical" evidence="3">
    <location>
        <begin position="1131"/>
        <end position="1159"/>
    </location>
</feature>
<dbReference type="InterPro" id="IPR036291">
    <property type="entry name" value="NAD(P)-bd_dom_sf"/>
</dbReference>
<dbReference type="InterPro" id="IPR010619">
    <property type="entry name" value="ThrE-like_N"/>
</dbReference>
<reference evidence="7" key="1">
    <citation type="submission" date="2019-06" db="EMBL/GenBank/DDBJ databases">
        <title>Draft genome sequence of the griseofulvin-producing fungus Xylaria cubensis strain G536.</title>
        <authorList>
            <person name="Mead M.E."/>
            <person name="Raja H.A."/>
            <person name="Steenwyk J.L."/>
            <person name="Knowles S.L."/>
            <person name="Oberlies N.H."/>
            <person name="Rokas A."/>
        </authorList>
    </citation>
    <scope>NUCLEOTIDE SEQUENCE [LARGE SCALE GENOMIC DNA]</scope>
    <source>
        <strain evidence="7">G536</strain>
    </source>
</reference>
<name>A0A553HTD8_9PEZI</name>
<feature type="domain" description="PRISE-like Rossmann-fold" evidence="5">
    <location>
        <begin position="64"/>
        <end position="278"/>
    </location>
</feature>
<feature type="compositionally biased region" description="Basic and acidic residues" evidence="2">
    <location>
        <begin position="455"/>
        <end position="471"/>
    </location>
</feature>
<evidence type="ECO:0000313" key="6">
    <source>
        <dbReference type="EMBL" id="TRX91201.1"/>
    </source>
</evidence>